<evidence type="ECO:0000313" key="3">
    <source>
        <dbReference type="Proteomes" id="UP001472677"/>
    </source>
</evidence>
<accession>A0ABR2ABQ0</accession>
<proteinExistence type="predicted"/>
<gene>
    <name evidence="2" type="ORF">V6N12_053004</name>
</gene>
<feature type="region of interest" description="Disordered" evidence="1">
    <location>
        <begin position="71"/>
        <end position="111"/>
    </location>
</feature>
<dbReference type="EMBL" id="JBBPBM010000851">
    <property type="protein sequence ID" value="KAK8490494.1"/>
    <property type="molecule type" value="Genomic_DNA"/>
</dbReference>
<organism evidence="2 3">
    <name type="scientific">Hibiscus sabdariffa</name>
    <name type="common">roselle</name>
    <dbReference type="NCBI Taxonomy" id="183260"/>
    <lineage>
        <taxon>Eukaryota</taxon>
        <taxon>Viridiplantae</taxon>
        <taxon>Streptophyta</taxon>
        <taxon>Embryophyta</taxon>
        <taxon>Tracheophyta</taxon>
        <taxon>Spermatophyta</taxon>
        <taxon>Magnoliopsida</taxon>
        <taxon>eudicotyledons</taxon>
        <taxon>Gunneridae</taxon>
        <taxon>Pentapetalae</taxon>
        <taxon>rosids</taxon>
        <taxon>malvids</taxon>
        <taxon>Malvales</taxon>
        <taxon>Malvaceae</taxon>
        <taxon>Malvoideae</taxon>
        <taxon>Hibiscus</taxon>
    </lineage>
</organism>
<reference evidence="2 3" key="1">
    <citation type="journal article" date="2024" name="G3 (Bethesda)">
        <title>Genome assembly of Hibiscus sabdariffa L. provides insights into metabolisms of medicinal natural products.</title>
        <authorList>
            <person name="Kim T."/>
        </authorList>
    </citation>
    <scope>NUCLEOTIDE SEQUENCE [LARGE SCALE GENOMIC DNA]</scope>
    <source>
        <strain evidence="2">TK-2024</strain>
        <tissue evidence="2">Old leaves</tissue>
    </source>
</reference>
<comment type="caution">
    <text evidence="2">The sequence shown here is derived from an EMBL/GenBank/DDBJ whole genome shotgun (WGS) entry which is preliminary data.</text>
</comment>
<name>A0ABR2ABQ0_9ROSI</name>
<dbReference type="Proteomes" id="UP001472677">
    <property type="component" value="Unassembled WGS sequence"/>
</dbReference>
<protein>
    <submittedName>
        <fullName evidence="2">Uncharacterized protein</fullName>
    </submittedName>
</protein>
<sequence length="128" mass="13840">MGLPSPFEIVDVSSSIATTSKAGIEEGAVFVVQLGRKFGVDGNPMAVGIITRSQGWPVMKYCRFAREEMVETEQGERLGRAAKVQNNDGRDEDEDETESATNVSGDKGGSRRQLMISFGAQSIHKNGM</sequence>
<keyword evidence="3" id="KW-1185">Reference proteome</keyword>
<evidence type="ECO:0000313" key="2">
    <source>
        <dbReference type="EMBL" id="KAK8490494.1"/>
    </source>
</evidence>
<evidence type="ECO:0000256" key="1">
    <source>
        <dbReference type="SAM" id="MobiDB-lite"/>
    </source>
</evidence>